<dbReference type="Proteomes" id="UP000030765">
    <property type="component" value="Unassembled WGS sequence"/>
</dbReference>
<dbReference type="VEuPathDB" id="VectorBase:ASIC010332"/>
<evidence type="ECO:0000313" key="3">
    <source>
        <dbReference type="Proteomes" id="UP000030765"/>
    </source>
</evidence>
<organism evidence="1">
    <name type="scientific">Anopheles sinensis</name>
    <name type="common">Mosquito</name>
    <dbReference type="NCBI Taxonomy" id="74873"/>
    <lineage>
        <taxon>Eukaryota</taxon>
        <taxon>Metazoa</taxon>
        <taxon>Ecdysozoa</taxon>
        <taxon>Arthropoda</taxon>
        <taxon>Hexapoda</taxon>
        <taxon>Insecta</taxon>
        <taxon>Pterygota</taxon>
        <taxon>Neoptera</taxon>
        <taxon>Endopterygota</taxon>
        <taxon>Diptera</taxon>
        <taxon>Nematocera</taxon>
        <taxon>Culicoidea</taxon>
        <taxon>Culicidae</taxon>
        <taxon>Anophelinae</taxon>
        <taxon>Anopheles</taxon>
    </lineage>
</organism>
<keyword evidence="3" id="KW-1185">Reference proteome</keyword>
<evidence type="ECO:0000313" key="2">
    <source>
        <dbReference type="EnsemblMetazoa" id="ASIC010332-PA"/>
    </source>
</evidence>
<dbReference type="EnsemblMetazoa" id="ASIC010332-RA">
    <property type="protein sequence ID" value="ASIC010332-PA"/>
    <property type="gene ID" value="ASIC010332"/>
</dbReference>
<name>A0A084VXB7_ANOSI</name>
<sequence>MGASEETSESVANVATKEFTIMTTMALGKYCRQLPGKAHRVDDELEEAGDAADVGSICKHKPTEWNKLSVASTAGAKHSPKDRHIITKSDATYMCRVSGV</sequence>
<reference evidence="1 3" key="1">
    <citation type="journal article" date="2014" name="BMC Genomics">
        <title>Genome sequence of Anopheles sinensis provides insight into genetics basis of mosquito competence for malaria parasites.</title>
        <authorList>
            <person name="Zhou D."/>
            <person name="Zhang D."/>
            <person name="Ding G."/>
            <person name="Shi L."/>
            <person name="Hou Q."/>
            <person name="Ye Y."/>
            <person name="Xu Y."/>
            <person name="Zhou H."/>
            <person name="Xiong C."/>
            <person name="Li S."/>
            <person name="Yu J."/>
            <person name="Hong S."/>
            <person name="Yu X."/>
            <person name="Zou P."/>
            <person name="Chen C."/>
            <person name="Chang X."/>
            <person name="Wang W."/>
            <person name="Lv Y."/>
            <person name="Sun Y."/>
            <person name="Ma L."/>
            <person name="Shen B."/>
            <person name="Zhu C."/>
        </authorList>
    </citation>
    <scope>NUCLEOTIDE SEQUENCE [LARGE SCALE GENOMIC DNA]</scope>
</reference>
<accession>A0A084VXB7</accession>
<evidence type="ECO:0000313" key="1">
    <source>
        <dbReference type="EMBL" id="KFB42611.1"/>
    </source>
</evidence>
<dbReference type="EMBL" id="KE525198">
    <property type="protein sequence ID" value="KFB42611.1"/>
    <property type="molecule type" value="Genomic_DNA"/>
</dbReference>
<dbReference type="AlphaFoldDB" id="A0A084VXB7"/>
<proteinExistence type="predicted"/>
<dbReference type="EMBL" id="ATLV01017928">
    <property type="status" value="NOT_ANNOTATED_CDS"/>
    <property type="molecule type" value="Genomic_DNA"/>
</dbReference>
<protein>
    <submittedName>
        <fullName evidence="1 2">Uncharacterized protein</fullName>
    </submittedName>
</protein>
<reference evidence="2" key="2">
    <citation type="submission" date="2020-05" db="UniProtKB">
        <authorList>
            <consortium name="EnsemblMetazoa"/>
        </authorList>
    </citation>
    <scope>IDENTIFICATION</scope>
</reference>
<gene>
    <name evidence="1" type="ORF">ZHAS_00010332</name>
</gene>